<accession>A0A6V7WWF4</accession>
<dbReference type="PRINTS" id="PR00024">
    <property type="entry name" value="HOMEOBOX"/>
</dbReference>
<dbReference type="InterPro" id="IPR009057">
    <property type="entry name" value="Homeodomain-like_sf"/>
</dbReference>
<dbReference type="SMART" id="SM00389">
    <property type="entry name" value="HOX"/>
    <property type="match status" value="1"/>
</dbReference>
<dbReference type="GO" id="GO:0030154">
    <property type="term" value="P:cell differentiation"/>
    <property type="evidence" value="ECO:0007669"/>
    <property type="project" value="TreeGrafter"/>
</dbReference>
<evidence type="ECO:0000313" key="9">
    <source>
        <dbReference type="EMBL" id="CAD2191107.1"/>
    </source>
</evidence>
<dbReference type="Pfam" id="PF00046">
    <property type="entry name" value="Homeodomain"/>
    <property type="match status" value="1"/>
</dbReference>
<evidence type="ECO:0000259" key="8">
    <source>
        <dbReference type="PROSITE" id="PS50071"/>
    </source>
</evidence>
<dbReference type="InterPro" id="IPR020479">
    <property type="entry name" value="HD_metazoa"/>
</dbReference>
<feature type="region of interest" description="Disordered" evidence="7">
    <location>
        <begin position="74"/>
        <end position="98"/>
    </location>
</feature>
<organism evidence="9 10">
    <name type="scientific">Meloidogyne enterolobii</name>
    <name type="common">Root-knot nematode worm</name>
    <name type="synonym">Meloidogyne mayaguensis</name>
    <dbReference type="NCBI Taxonomy" id="390850"/>
    <lineage>
        <taxon>Eukaryota</taxon>
        <taxon>Metazoa</taxon>
        <taxon>Ecdysozoa</taxon>
        <taxon>Nematoda</taxon>
        <taxon>Chromadorea</taxon>
        <taxon>Rhabditida</taxon>
        <taxon>Tylenchina</taxon>
        <taxon>Tylenchomorpha</taxon>
        <taxon>Tylenchoidea</taxon>
        <taxon>Meloidogynidae</taxon>
        <taxon>Meloidogyninae</taxon>
        <taxon>Meloidogyne</taxon>
    </lineage>
</organism>
<evidence type="ECO:0000256" key="5">
    <source>
        <dbReference type="PROSITE-ProRule" id="PRU00108"/>
    </source>
</evidence>
<gene>
    <name evidence="9" type="ORF">MENT_LOCUS43933</name>
</gene>
<dbReference type="GO" id="GO:0005634">
    <property type="term" value="C:nucleus"/>
    <property type="evidence" value="ECO:0007669"/>
    <property type="project" value="UniProtKB-SubCell"/>
</dbReference>
<dbReference type="EMBL" id="CAJEWN010000856">
    <property type="protein sequence ID" value="CAD2191107.1"/>
    <property type="molecule type" value="Genomic_DNA"/>
</dbReference>
<protein>
    <recommendedName>
        <fullName evidence="8">Homeobox domain-containing protein</fullName>
    </recommendedName>
</protein>
<evidence type="ECO:0000256" key="4">
    <source>
        <dbReference type="ARBA" id="ARBA00023242"/>
    </source>
</evidence>
<proteinExistence type="predicted"/>
<comment type="caution">
    <text evidence="9">The sequence shown here is derived from an EMBL/GenBank/DDBJ whole genome shotgun (WGS) entry which is preliminary data.</text>
</comment>
<keyword evidence="3 5" id="KW-0371">Homeobox</keyword>
<dbReference type="PANTHER" id="PTHR24324:SF5">
    <property type="entry name" value="HEMATOPOIETICALLY-EXPRESSED HOMEOBOX PROTEIN HHEX"/>
    <property type="match status" value="1"/>
</dbReference>
<dbReference type="PROSITE" id="PS00027">
    <property type="entry name" value="HOMEOBOX_1"/>
    <property type="match status" value="1"/>
</dbReference>
<feature type="domain" description="Homeobox" evidence="8">
    <location>
        <begin position="200"/>
        <end position="260"/>
    </location>
</feature>
<dbReference type="SUPFAM" id="SSF46689">
    <property type="entry name" value="Homeodomain-like"/>
    <property type="match status" value="1"/>
</dbReference>
<evidence type="ECO:0000313" key="10">
    <source>
        <dbReference type="Proteomes" id="UP000580250"/>
    </source>
</evidence>
<evidence type="ECO:0000256" key="3">
    <source>
        <dbReference type="ARBA" id="ARBA00023155"/>
    </source>
</evidence>
<evidence type="ECO:0000256" key="7">
    <source>
        <dbReference type="SAM" id="MobiDB-lite"/>
    </source>
</evidence>
<sequence>MSARFLIDDLLTKSLPSENYLEEDNNKKKNKFFEEFTQLLPPTIFGQTVLGQILPKIINEKILKEDDLIVEEQPNLERKGGQSEEEFSGNKIKSEQQPTNNLEHLLSLNKSLSHNQPINEQKKHENNGIAPAWLPFQQQQTNNLLPNNCLKQFPQLTLPPQFITNINKSNGHFIPFFGHLINNHFNQNNHKQPNNLNLHHKRKGGQIRFSNEQTDILERTFDAKMYLSTQERKRISRALKLSERQVKTWFQNRRAKYRRQAPADSDCVQPSDDSLINTQQQQYRNDLFNIKSQHFWKMLIKKNFFLIFQNILQKIFFPKNIFSKIFFQKKFSSL</sequence>
<dbReference type="PROSITE" id="PS50071">
    <property type="entry name" value="HOMEOBOX_2"/>
    <property type="match status" value="1"/>
</dbReference>
<dbReference type="InterPro" id="IPR017970">
    <property type="entry name" value="Homeobox_CS"/>
</dbReference>
<dbReference type="OrthoDB" id="6159439at2759"/>
<dbReference type="CDD" id="cd00086">
    <property type="entry name" value="homeodomain"/>
    <property type="match status" value="1"/>
</dbReference>
<dbReference type="InterPro" id="IPR001356">
    <property type="entry name" value="HD"/>
</dbReference>
<dbReference type="GO" id="GO:0000981">
    <property type="term" value="F:DNA-binding transcription factor activity, RNA polymerase II-specific"/>
    <property type="evidence" value="ECO:0007669"/>
    <property type="project" value="InterPro"/>
</dbReference>
<dbReference type="Gene3D" id="1.10.10.60">
    <property type="entry name" value="Homeodomain-like"/>
    <property type="match status" value="1"/>
</dbReference>
<keyword evidence="2 5" id="KW-0238">DNA-binding</keyword>
<evidence type="ECO:0000256" key="1">
    <source>
        <dbReference type="ARBA" id="ARBA00004123"/>
    </source>
</evidence>
<comment type="subcellular location">
    <subcellularLocation>
        <location evidence="1 5 6">Nucleus</location>
    </subcellularLocation>
</comment>
<reference evidence="9 10" key="1">
    <citation type="submission" date="2020-08" db="EMBL/GenBank/DDBJ databases">
        <authorList>
            <person name="Koutsovoulos G."/>
            <person name="Danchin GJ E."/>
        </authorList>
    </citation>
    <scope>NUCLEOTIDE SEQUENCE [LARGE SCALE GENOMIC DNA]</scope>
</reference>
<evidence type="ECO:0000256" key="6">
    <source>
        <dbReference type="RuleBase" id="RU000682"/>
    </source>
</evidence>
<evidence type="ECO:0000256" key="2">
    <source>
        <dbReference type="ARBA" id="ARBA00023125"/>
    </source>
</evidence>
<name>A0A6V7WWF4_MELEN</name>
<dbReference type="Proteomes" id="UP000580250">
    <property type="component" value="Unassembled WGS sequence"/>
</dbReference>
<dbReference type="InterPro" id="IPR051000">
    <property type="entry name" value="Homeobox_DNA-bind_prot"/>
</dbReference>
<dbReference type="GO" id="GO:0000978">
    <property type="term" value="F:RNA polymerase II cis-regulatory region sequence-specific DNA binding"/>
    <property type="evidence" value="ECO:0007669"/>
    <property type="project" value="TreeGrafter"/>
</dbReference>
<keyword evidence="4 5" id="KW-0539">Nucleus</keyword>
<feature type="DNA-binding region" description="Homeobox" evidence="5">
    <location>
        <begin position="202"/>
        <end position="261"/>
    </location>
</feature>
<dbReference type="PANTHER" id="PTHR24324">
    <property type="entry name" value="HOMEOBOX PROTEIN HHEX"/>
    <property type="match status" value="1"/>
</dbReference>
<dbReference type="AlphaFoldDB" id="A0A6V7WWF4"/>